<reference evidence="2" key="1">
    <citation type="journal article" date="2012" name="PLoS ONE">
        <title>Gene sets for utilization of primary and secondary nutrition supplies in the distal gut of endangered iberian lynx.</title>
        <authorList>
            <person name="Alcaide M."/>
            <person name="Messina E."/>
            <person name="Richter M."/>
            <person name="Bargiela R."/>
            <person name="Peplies J."/>
            <person name="Huws S.A."/>
            <person name="Newbold C.J."/>
            <person name="Golyshin P.N."/>
            <person name="Simon M.A."/>
            <person name="Lopez G."/>
            <person name="Yakimov M.M."/>
            <person name="Ferrer M."/>
        </authorList>
    </citation>
    <scope>NUCLEOTIDE SEQUENCE</scope>
</reference>
<dbReference type="CDD" id="cd06433">
    <property type="entry name" value="GT_2_WfgS_like"/>
    <property type="match status" value="1"/>
</dbReference>
<feature type="domain" description="Glycosyltransferase 2-like" evidence="1">
    <location>
        <begin position="9"/>
        <end position="134"/>
    </location>
</feature>
<sequence length="246" mass="28929">MKKKQPTFTIVTVSFNCKTTIEKTILSVLQQDFTDYEYIVIDGGSTDGTTDIIRKYESRLAYWCSEPDKGIYDGMNKGVRKASGEWIVFMNAGDVMHSSKTLNTVYKYTQTSSQDILYGDILTERNGTLCLKKALEPCNKQRMFFCHQSGYTRTQILREHPFDLRFKLSADFYFFKYCYQKGYHFTHIPEPLTIYDRNGVSNTHRLVGLYDNVRVIKELDKGFEKFKLLTKLYFVIYWNKLRKKLQ</sequence>
<dbReference type="AlphaFoldDB" id="J9GRJ7"/>
<gene>
    <name evidence="2" type="ORF">EVA_00239</name>
</gene>
<evidence type="ECO:0000313" key="2">
    <source>
        <dbReference type="EMBL" id="EJX11042.1"/>
    </source>
</evidence>
<dbReference type="PANTHER" id="PTHR43685">
    <property type="entry name" value="GLYCOSYLTRANSFERASE"/>
    <property type="match status" value="1"/>
</dbReference>
<comment type="caution">
    <text evidence="2">The sequence shown here is derived from an EMBL/GenBank/DDBJ whole genome shotgun (WGS) entry which is preliminary data.</text>
</comment>
<protein>
    <submittedName>
        <fullName evidence="2">Glycosyltransferase, group 2 family protein</fullName>
    </submittedName>
</protein>
<dbReference type="PANTHER" id="PTHR43685:SF2">
    <property type="entry name" value="GLYCOSYLTRANSFERASE 2-LIKE DOMAIN-CONTAINING PROTEIN"/>
    <property type="match status" value="1"/>
</dbReference>
<evidence type="ECO:0000259" key="1">
    <source>
        <dbReference type="Pfam" id="PF00535"/>
    </source>
</evidence>
<dbReference type="GO" id="GO:0016740">
    <property type="term" value="F:transferase activity"/>
    <property type="evidence" value="ECO:0007669"/>
    <property type="project" value="UniProtKB-KW"/>
</dbReference>
<keyword evidence="2" id="KW-0808">Transferase</keyword>
<proteinExistence type="predicted"/>
<dbReference type="EMBL" id="AMCI01000006">
    <property type="protein sequence ID" value="EJX11042.1"/>
    <property type="molecule type" value="Genomic_DNA"/>
</dbReference>
<accession>J9GRJ7</accession>
<name>J9GRJ7_9ZZZZ</name>
<dbReference type="SUPFAM" id="SSF53448">
    <property type="entry name" value="Nucleotide-diphospho-sugar transferases"/>
    <property type="match status" value="1"/>
</dbReference>
<organism evidence="2">
    <name type="scientific">gut metagenome</name>
    <dbReference type="NCBI Taxonomy" id="749906"/>
    <lineage>
        <taxon>unclassified sequences</taxon>
        <taxon>metagenomes</taxon>
        <taxon>organismal metagenomes</taxon>
    </lineage>
</organism>
<dbReference type="Pfam" id="PF00535">
    <property type="entry name" value="Glycos_transf_2"/>
    <property type="match status" value="1"/>
</dbReference>
<dbReference type="InterPro" id="IPR029044">
    <property type="entry name" value="Nucleotide-diphossugar_trans"/>
</dbReference>
<dbReference type="Gene3D" id="3.90.550.10">
    <property type="entry name" value="Spore Coat Polysaccharide Biosynthesis Protein SpsA, Chain A"/>
    <property type="match status" value="1"/>
</dbReference>
<dbReference type="InterPro" id="IPR050834">
    <property type="entry name" value="Glycosyltransf_2"/>
</dbReference>
<dbReference type="InterPro" id="IPR001173">
    <property type="entry name" value="Glyco_trans_2-like"/>
</dbReference>